<feature type="compositionally biased region" description="Pro residues" evidence="1">
    <location>
        <begin position="43"/>
        <end position="52"/>
    </location>
</feature>
<accession>A0A7W8L1U9</accession>
<dbReference type="Proteomes" id="UP000592820">
    <property type="component" value="Unassembled WGS sequence"/>
</dbReference>
<dbReference type="RefSeq" id="WP_184225357.1">
    <property type="nucleotide sequence ID" value="NZ_JACHDE010000001.1"/>
</dbReference>
<reference evidence="2 3" key="1">
    <citation type="submission" date="2020-08" db="EMBL/GenBank/DDBJ databases">
        <title>Genomic Encyclopedia of Type Strains, Phase IV (KMG-V): Genome sequencing to study the core and pangenomes of soil and plant-associated prokaryotes.</title>
        <authorList>
            <person name="Whitman W."/>
        </authorList>
    </citation>
    <scope>NUCLEOTIDE SEQUENCE [LARGE SCALE GENOMIC DNA]</scope>
    <source>
        <strain evidence="2 3">JPY162</strain>
    </source>
</reference>
<dbReference type="InterPro" id="IPR045646">
    <property type="entry name" value="DUF6402"/>
</dbReference>
<evidence type="ECO:0000313" key="2">
    <source>
        <dbReference type="EMBL" id="MBB5398810.1"/>
    </source>
</evidence>
<evidence type="ECO:0000313" key="3">
    <source>
        <dbReference type="Proteomes" id="UP000592820"/>
    </source>
</evidence>
<protein>
    <submittedName>
        <fullName evidence="2">Uncharacterized protein</fullName>
    </submittedName>
</protein>
<dbReference type="AlphaFoldDB" id="A0A7W8L1U9"/>
<dbReference type="EMBL" id="JACHDE010000001">
    <property type="protein sequence ID" value="MBB5398810.1"/>
    <property type="molecule type" value="Genomic_DNA"/>
</dbReference>
<evidence type="ECO:0000256" key="1">
    <source>
        <dbReference type="SAM" id="MobiDB-lite"/>
    </source>
</evidence>
<feature type="region of interest" description="Disordered" evidence="1">
    <location>
        <begin position="37"/>
        <end position="66"/>
    </location>
</feature>
<organism evidence="2 3">
    <name type="scientific">Paraburkholderia youngii</name>
    <dbReference type="NCBI Taxonomy" id="2782701"/>
    <lineage>
        <taxon>Bacteria</taxon>
        <taxon>Pseudomonadati</taxon>
        <taxon>Pseudomonadota</taxon>
        <taxon>Betaproteobacteria</taxon>
        <taxon>Burkholderiales</taxon>
        <taxon>Burkholderiaceae</taxon>
        <taxon>Paraburkholderia</taxon>
    </lineage>
</organism>
<sequence>MSDDDKIPYFKVNKLLWRWKRFDGAEGCTVVREARLSMDKAPPLLPKPPEPKVTPSKLARKPGRPDPSVKFFDDVEKMTGTLSRFKSWLDAPDSPKDLPPVRHAKQKQEEIVPSFDIQEIPGAMRKEFMPVSAKLMERWFAGELNYAPTDKEVAREVNQKGERYPPDMYDTTTIKLEWVWKHRRAKDQYEELVATHIRTSRARQALKEILQPYAGRPCLDSRTECGEDLSELHRKFQFQYVKVGSSLSQKIEELLYAGFHNNGVPDDLTGALGSFCIYAAMGYADFRREGNSRVAEISGIYVYIKDSYDFTDKPGEISQYLGHWSKNGVIVLAYNGAMSYLNKPRLYFSYPVALGNPKVNGNVYYPVHNKDFREWSIKHQRGGDFVIYSDRKFVRIDPPIKVYL</sequence>
<name>A0A7W8L1U9_9BURK</name>
<dbReference type="Pfam" id="PF19940">
    <property type="entry name" value="DUF6402"/>
    <property type="match status" value="1"/>
</dbReference>
<gene>
    <name evidence="2" type="ORF">HDG41_000846</name>
</gene>
<proteinExistence type="predicted"/>
<comment type="caution">
    <text evidence="2">The sequence shown here is derived from an EMBL/GenBank/DDBJ whole genome shotgun (WGS) entry which is preliminary data.</text>
</comment>